<dbReference type="AlphaFoldDB" id="Q45149"/>
<keyword evidence="1" id="KW-0812">Transmembrane</keyword>
<proteinExistence type="predicted"/>
<feature type="transmembrane region" description="Helical" evidence="1">
    <location>
        <begin position="12"/>
        <end position="31"/>
    </location>
</feature>
<accession>Q45149</accession>
<dbReference type="PIR" id="I40185">
    <property type="entry name" value="I40185"/>
</dbReference>
<evidence type="ECO:0000256" key="1">
    <source>
        <dbReference type="SAM" id="Phobius"/>
    </source>
</evidence>
<name>Q45149_BACFG</name>
<dbReference type="EMBL" id="X76949">
    <property type="protein sequence ID" value="CAA54272.1"/>
    <property type="molecule type" value="Genomic_DNA"/>
</dbReference>
<organism evidence="2">
    <name type="scientific">Bacteroides fragilis</name>
    <dbReference type="NCBI Taxonomy" id="817"/>
    <lineage>
        <taxon>Bacteria</taxon>
        <taxon>Pseudomonadati</taxon>
        <taxon>Bacteroidota</taxon>
        <taxon>Bacteroidia</taxon>
        <taxon>Bacteroidales</taxon>
        <taxon>Bacteroidaceae</taxon>
        <taxon>Bacteroides</taxon>
    </lineage>
</organism>
<sequence>MLLVAVKSLITLLCPAGIYILVELLVGIVIPQLITRSLFYLLIFITGVTLARGNNKTGINDATLIELQTLTFHETMKFRKKLVINACICQEFAILPHRLLVRNIVNTFNTKKLAETRTVNYLILYLMVTQTIITLKKQDLEHQHTVYRRTTGITFALSGKKG</sequence>
<protein>
    <submittedName>
        <fullName evidence="2">B.fragilis nimD gene and IS-1169</fullName>
    </submittedName>
</protein>
<keyword evidence="1" id="KW-0472">Membrane</keyword>
<keyword evidence="1" id="KW-1133">Transmembrane helix</keyword>
<evidence type="ECO:0000313" key="2">
    <source>
        <dbReference type="EMBL" id="CAA54272.1"/>
    </source>
</evidence>
<reference evidence="2" key="1">
    <citation type="journal article" date="1995" name="Microbiology">
        <title>Plasmids pIP419 and pIP421 from Bacteroides: 5-nitroimidazole resistance genes and their upstream insertion sequence elements.</title>
        <authorList>
            <person name="Trinh S."/>
            <person name="Haggoud A."/>
            <person name="Reysset G."/>
            <person name="Sebald M."/>
        </authorList>
    </citation>
    <scope>NUCLEOTIDE SEQUENCE</scope>
    <source>
        <strain evidence="2">BF-F239</strain>
    </source>
</reference>